<proteinExistence type="predicted"/>
<protein>
    <submittedName>
        <fullName evidence="1">Uncharacterized protein</fullName>
    </submittedName>
</protein>
<sequence>MSQTARATTLATAVLGPVENGRGYTILAQSSDRPEVVATEGMLRHFSLALAGWADRQPSDCVVMFPLDASGDMFAVARVAFLGEADLGTVAMAHVVIVPSAAMRALDWRAHRLLARIPAPTGEDDLSFADAPLSLDLDALARAEAGPRLASFGLEWVDQDIAVGAASPEAVLVGAVEGMDPPEQRARITGWATSGAFTRSGAFDPDEAFRLIVRGAGEGEPPAKSARHAGRLTQGQIASLTPAATPAAPPPAWRVWTEVEGVVRATATGRDLDWQPRYADHAPDAVAAIAILEACLDLDPVGRAALLAAVADQSDRAADGPDLLKGAAIALGRLMEQPGEAEGAAWYLNDYVEANADRPAAVALVAGLALREGVLPWMSAQSLDLLAFAGLADGLAAETAYPLDSLPAATRLRLLKAAIQPAGAAERRRLTVRLIGLCLPEPGAGKVCAQAVASLLALPPGADDAALATPAVYDLLKAGGPAVRAAYAGRVLSPILRNDIQMPKQAYVTALKTALHAVNGGGR</sequence>
<reference evidence="1" key="1">
    <citation type="submission" date="2020-09" db="EMBL/GenBank/DDBJ databases">
        <title>Brevundimonas sp. LVF2 isolated from a puddle in Goettingen, Germany.</title>
        <authorList>
            <person name="Friedrich I."/>
            <person name="Klassen A."/>
            <person name="Hannes N."/>
            <person name="Schneider D."/>
            <person name="Hertel R."/>
            <person name="Daniel R."/>
        </authorList>
    </citation>
    <scope>NUCLEOTIDE SEQUENCE</scope>
    <source>
        <strain evidence="1">LVF2</strain>
    </source>
</reference>
<name>A0A975GWV6_9CAUL</name>
<dbReference type="KEGG" id="bgoe:IFJ75_05180"/>
<dbReference type="Proteomes" id="UP000663918">
    <property type="component" value="Chromosome"/>
</dbReference>
<keyword evidence="2" id="KW-1185">Reference proteome</keyword>
<evidence type="ECO:0000313" key="1">
    <source>
        <dbReference type="EMBL" id="QTC92288.1"/>
    </source>
</evidence>
<dbReference type="EMBL" id="CP062222">
    <property type="protein sequence ID" value="QTC92288.1"/>
    <property type="molecule type" value="Genomic_DNA"/>
</dbReference>
<gene>
    <name evidence="1" type="ORF">IFJ75_05180</name>
</gene>
<organism evidence="1 2">
    <name type="scientific">Brevundimonas goettingensis</name>
    <dbReference type="NCBI Taxonomy" id="2774190"/>
    <lineage>
        <taxon>Bacteria</taxon>
        <taxon>Pseudomonadati</taxon>
        <taxon>Pseudomonadota</taxon>
        <taxon>Alphaproteobacteria</taxon>
        <taxon>Caulobacterales</taxon>
        <taxon>Caulobacteraceae</taxon>
        <taxon>Brevundimonas</taxon>
    </lineage>
</organism>
<dbReference type="AlphaFoldDB" id="A0A975GWV6"/>
<dbReference type="RefSeq" id="WP_207931569.1">
    <property type="nucleotide sequence ID" value="NZ_CP062222.1"/>
</dbReference>
<evidence type="ECO:0000313" key="2">
    <source>
        <dbReference type="Proteomes" id="UP000663918"/>
    </source>
</evidence>
<accession>A0A975GWV6</accession>